<protein>
    <recommendedName>
        <fullName evidence="4">YbjN domain-containing protein</fullName>
    </recommendedName>
</protein>
<feature type="region of interest" description="Disordered" evidence="1">
    <location>
        <begin position="129"/>
        <end position="151"/>
    </location>
</feature>
<name>A0A2S9XPG0_9BACT</name>
<dbReference type="RefSeq" id="WP_106094352.1">
    <property type="nucleotide sequence ID" value="NZ_PVNL01000139.1"/>
</dbReference>
<proteinExistence type="predicted"/>
<sequence>MTLDELAALLARTTEDFRRTETHWQFAHQGVPMACLTDPSFDRMRFIAPVTELSKMDEETKNAVLEANFHTALDARYGSSNGLLFAAFIHPLSSLELTLAVSALDQVASLVQTFGSHYSGGTLELIGGREPGLHDLEDDDDDDDDSGPLLN</sequence>
<dbReference type="EMBL" id="PVNL01000139">
    <property type="protein sequence ID" value="PRP94757.1"/>
    <property type="molecule type" value="Genomic_DNA"/>
</dbReference>
<dbReference type="Proteomes" id="UP000238823">
    <property type="component" value="Unassembled WGS sequence"/>
</dbReference>
<reference evidence="2 3" key="1">
    <citation type="submission" date="2018-03" db="EMBL/GenBank/DDBJ databases">
        <title>Draft Genome Sequences of the Obligatory Marine Myxobacteria Enhygromyxa salina SWB007.</title>
        <authorList>
            <person name="Poehlein A."/>
            <person name="Moghaddam J.A."/>
            <person name="Harms H."/>
            <person name="Alanjari M."/>
            <person name="Koenig G.M."/>
            <person name="Daniel R."/>
            <person name="Schaeberle T.F."/>
        </authorList>
    </citation>
    <scope>NUCLEOTIDE SEQUENCE [LARGE SCALE GENOMIC DNA]</scope>
    <source>
        <strain evidence="2 3">SWB007</strain>
    </source>
</reference>
<evidence type="ECO:0000313" key="2">
    <source>
        <dbReference type="EMBL" id="PRP94757.1"/>
    </source>
</evidence>
<dbReference type="OrthoDB" id="571431at2"/>
<feature type="compositionally biased region" description="Acidic residues" evidence="1">
    <location>
        <begin position="136"/>
        <end position="151"/>
    </location>
</feature>
<accession>A0A2S9XPG0</accession>
<evidence type="ECO:0000256" key="1">
    <source>
        <dbReference type="SAM" id="MobiDB-lite"/>
    </source>
</evidence>
<comment type="caution">
    <text evidence="2">The sequence shown here is derived from an EMBL/GenBank/DDBJ whole genome shotgun (WGS) entry which is preliminary data.</text>
</comment>
<evidence type="ECO:0000313" key="3">
    <source>
        <dbReference type="Proteomes" id="UP000238823"/>
    </source>
</evidence>
<evidence type="ECO:0008006" key="4">
    <source>
        <dbReference type="Google" id="ProtNLM"/>
    </source>
</evidence>
<organism evidence="2 3">
    <name type="scientific">Enhygromyxa salina</name>
    <dbReference type="NCBI Taxonomy" id="215803"/>
    <lineage>
        <taxon>Bacteria</taxon>
        <taxon>Pseudomonadati</taxon>
        <taxon>Myxococcota</taxon>
        <taxon>Polyangia</taxon>
        <taxon>Nannocystales</taxon>
        <taxon>Nannocystaceae</taxon>
        <taxon>Enhygromyxa</taxon>
    </lineage>
</organism>
<dbReference type="AlphaFoldDB" id="A0A2S9XPG0"/>
<gene>
    <name evidence="2" type="ORF">ENSA7_75790</name>
</gene>
<dbReference type="SUPFAM" id="SSF69635">
    <property type="entry name" value="Type III secretory system chaperone-like"/>
    <property type="match status" value="1"/>
</dbReference>